<dbReference type="Pfam" id="PF06245">
    <property type="entry name" value="DUF1015"/>
    <property type="match status" value="1"/>
</dbReference>
<reference evidence="1 2" key="1">
    <citation type="submission" date="2018-06" db="EMBL/GenBank/DDBJ databases">
        <title>Mucibacter soli gen. nov., sp. nov., a new member of the family Chitinophagaceae producing mucin.</title>
        <authorList>
            <person name="Kim M.-K."/>
            <person name="Park S."/>
            <person name="Kim T.-S."/>
            <person name="Joung Y."/>
            <person name="Han J.-H."/>
            <person name="Kim S.B."/>
        </authorList>
    </citation>
    <scope>NUCLEOTIDE SEQUENCE [LARGE SCALE GENOMIC DNA]</scope>
    <source>
        <strain evidence="1 2">R1-15</strain>
    </source>
</reference>
<organism evidence="1 2">
    <name type="scientific">Taibaiella soli</name>
    <dbReference type="NCBI Taxonomy" id="1649169"/>
    <lineage>
        <taxon>Bacteria</taxon>
        <taxon>Pseudomonadati</taxon>
        <taxon>Bacteroidota</taxon>
        <taxon>Chitinophagia</taxon>
        <taxon>Chitinophagales</taxon>
        <taxon>Chitinophagaceae</taxon>
        <taxon>Taibaiella</taxon>
    </lineage>
</organism>
<dbReference type="AlphaFoldDB" id="A0A2W2B9J3"/>
<sequence>MARITPFKGLRPKEKYAAEVATLPYDVVSVAEARAFKKKPYNFYHVTRSEIDLVEGIDVHSQVVYDRAKENLDQMIADGIMIQDKEPCYYIYELVMDGRSQTGLICGSSCDDYFNGIVKKHEFTRPEKELDRINHIKTTRAETGIVFLAYNDQEDVEAMIADWKANNKPTYDFTAEDGIRHTFWVMDDYGKVATITRLFAEEVPCTYIADGHHRAASAGKVCMELREAGMSITGEESFNYFVTCIFPASQLQIMDYNRVVKDLNGLNPEKFLQALNEKFSITAIGATEPYKPQEPHEFGLYLDGNWYKLVAKPGTFTEDPIGVLDVSILQNNILSEILAIHDPRTDKRVDFVGGIRGLQELEKRVNSGEMAAAFACYPVSIQQLFSIADSGNVMPPKSTWFEPKLRDGLVVYLI</sequence>
<evidence type="ECO:0000313" key="1">
    <source>
        <dbReference type="EMBL" id="PZF72939.1"/>
    </source>
</evidence>
<accession>A0A2W2B9J3</accession>
<dbReference type="OrthoDB" id="9781616at2"/>
<dbReference type="InterPro" id="IPR008323">
    <property type="entry name" value="UCP033563"/>
</dbReference>
<evidence type="ECO:0000313" key="2">
    <source>
        <dbReference type="Proteomes" id="UP000248745"/>
    </source>
</evidence>
<dbReference type="PIRSF" id="PIRSF033563">
    <property type="entry name" value="UCP033563"/>
    <property type="match status" value="1"/>
</dbReference>
<dbReference type="PANTHER" id="PTHR36454:SF1">
    <property type="entry name" value="DUF1015 DOMAIN-CONTAINING PROTEIN"/>
    <property type="match status" value="1"/>
</dbReference>
<dbReference type="PANTHER" id="PTHR36454">
    <property type="entry name" value="LMO2823 PROTEIN"/>
    <property type="match status" value="1"/>
</dbReference>
<name>A0A2W2B9J3_9BACT</name>
<keyword evidence="2" id="KW-1185">Reference proteome</keyword>
<comment type="caution">
    <text evidence="1">The sequence shown here is derived from an EMBL/GenBank/DDBJ whole genome shotgun (WGS) entry which is preliminary data.</text>
</comment>
<dbReference type="RefSeq" id="WP_110998971.1">
    <property type="nucleotide sequence ID" value="NZ_QKTW01000016.1"/>
</dbReference>
<protein>
    <submittedName>
        <fullName evidence="1">DUF1015 domain-containing protein</fullName>
    </submittedName>
</protein>
<gene>
    <name evidence="1" type="ORF">DN068_11040</name>
</gene>
<dbReference type="EMBL" id="QKTW01000016">
    <property type="protein sequence ID" value="PZF72939.1"/>
    <property type="molecule type" value="Genomic_DNA"/>
</dbReference>
<proteinExistence type="predicted"/>
<dbReference type="Proteomes" id="UP000248745">
    <property type="component" value="Unassembled WGS sequence"/>
</dbReference>